<proteinExistence type="inferred from homology"/>
<keyword evidence="6" id="KW-0479">Metal-binding</keyword>
<dbReference type="AlphaFoldDB" id="A0AA35WCI8"/>
<dbReference type="Gene3D" id="3.30.230.70">
    <property type="entry name" value="GHMP Kinase, N-terminal domain"/>
    <property type="match status" value="2"/>
</dbReference>
<evidence type="ECO:0000256" key="11">
    <source>
        <dbReference type="SAM" id="MobiDB-lite"/>
    </source>
</evidence>
<dbReference type="FunFam" id="3.30.230.70:FF:000001">
    <property type="entry name" value="Polyribonucleotide nucleotidyltransferase"/>
    <property type="match status" value="1"/>
</dbReference>
<dbReference type="GO" id="GO:0005829">
    <property type="term" value="C:cytosol"/>
    <property type="evidence" value="ECO:0007669"/>
    <property type="project" value="TreeGrafter"/>
</dbReference>
<dbReference type="GO" id="GO:0006396">
    <property type="term" value="P:RNA processing"/>
    <property type="evidence" value="ECO:0007669"/>
    <property type="project" value="InterPro"/>
</dbReference>
<protein>
    <recommendedName>
        <fullName evidence="2">polyribonucleotide nucleotidyltransferase</fullName>
        <ecNumber evidence="2">2.7.7.8</ecNumber>
    </recommendedName>
    <alternativeName>
        <fullName evidence="9">Polynucleotide phosphorylase 1</fullName>
    </alternativeName>
</protein>
<feature type="region of interest" description="Disordered" evidence="11">
    <location>
        <begin position="885"/>
        <end position="925"/>
    </location>
</feature>
<organism evidence="13 14">
    <name type="scientific">Geodia barretti</name>
    <name type="common">Barrett's horny sponge</name>
    <dbReference type="NCBI Taxonomy" id="519541"/>
    <lineage>
        <taxon>Eukaryota</taxon>
        <taxon>Metazoa</taxon>
        <taxon>Porifera</taxon>
        <taxon>Demospongiae</taxon>
        <taxon>Heteroscleromorpha</taxon>
        <taxon>Tetractinellida</taxon>
        <taxon>Astrophorina</taxon>
        <taxon>Geodiidae</taxon>
        <taxon>Geodia</taxon>
    </lineage>
</organism>
<dbReference type="InterPro" id="IPR001247">
    <property type="entry name" value="ExoRNase_PH_dom1"/>
</dbReference>
<dbReference type="HAMAP" id="MF_01595">
    <property type="entry name" value="PNPase"/>
    <property type="match status" value="1"/>
</dbReference>
<dbReference type="PROSITE" id="PS50084">
    <property type="entry name" value="KH_TYPE_1"/>
    <property type="match status" value="1"/>
</dbReference>
<dbReference type="InterPro" id="IPR003029">
    <property type="entry name" value="S1_domain"/>
</dbReference>
<evidence type="ECO:0000256" key="5">
    <source>
        <dbReference type="ARBA" id="ARBA00022695"/>
    </source>
</evidence>
<dbReference type="NCBIfam" id="TIGR03591">
    <property type="entry name" value="polynuc_phos"/>
    <property type="match status" value="1"/>
</dbReference>
<sequence length="925" mass="96995">MNPFAVTGEIGGHTIVMETGRLAQQAHGAVTITCGETILLATAVMSEQRREGIDFLPLTVEFEERLYAVGKIPGSFFRREGRPGTEAILSARLTDRSIRPLFPKGMHNEIQVIITVLSVDEEHPPETLGMVAASAALSISRIPFEGPIASCRVTWDGSGYSINSSYQQISASRLNMIVASNRGAIMMVESGSQDVSEEVILEGIRLAHESNVQTIELIDQMVAERGAEKLTVTYDAEATAARQNKVDALVNGRIAEVLERNAYKSERDSSLDAIEKDIAAQLADDLSAGEVAESFKNLVKSEVRSRILNKNVRPDGRKLDEIRPITCSVGELPRVHGSGLFTRGQTQVLSIATLASLSMRQTLDTVGPDNTKQFMHHYNFPPYSVGEARRVGSPGRREIGHGALAERAIQAALPPEAEFPYTIRVVSEVLASNGSTSMGSVCGSSMALMDAGVPLKAPVAGIAMGLITDAADGQYAVLSDIQGIEDFLGDMDFKVAGTEEGINALQMDVKIDGLTQELLSEALEQARVGRLHILDRMSEAISEPRNQMSKYAPKLVRMQIPVEKIGALIGPGGRVIRAIQEETGCGIDVSDDGSVIISSSDQTMIELASSRVDGLTRDPEVGDIITGKITRTTNFGVFVELTPGGKDGLVRNEDLGDLAYDDVGMGQEITNAATLAATVIETVVEIEAREAAAVEIVVEIEAREVAAAVETVAVTVVAAVETAAATAETVIATHPSAETETAAETVIATHPPAVIETVAVTVIATHPPAVIETVAVTVVATHPPAVETVAATAAAETVIATHPAAVETVAAMVAAAETVADLVAAAVETAADLVAATAETAADLVAGAVVNEIVAANVIATRFWGAIPTTVTGAGVVLRAGPLGATPDEATPPTGGSWAAAEHGLKPSAPTFPNAAPLPTERGFS</sequence>
<dbReference type="Pfam" id="PF03726">
    <property type="entry name" value="PNPase"/>
    <property type="match status" value="1"/>
</dbReference>
<dbReference type="Pfam" id="PF03725">
    <property type="entry name" value="RNase_PH_C"/>
    <property type="match status" value="1"/>
</dbReference>
<dbReference type="GO" id="GO:0046872">
    <property type="term" value="F:metal ion binding"/>
    <property type="evidence" value="ECO:0007669"/>
    <property type="project" value="UniProtKB-KW"/>
</dbReference>
<dbReference type="GO" id="GO:0006402">
    <property type="term" value="P:mRNA catabolic process"/>
    <property type="evidence" value="ECO:0007669"/>
    <property type="project" value="InterPro"/>
</dbReference>
<dbReference type="SUPFAM" id="SSF54791">
    <property type="entry name" value="Eukaryotic type KH-domain (KH-domain type I)"/>
    <property type="match status" value="1"/>
</dbReference>
<evidence type="ECO:0000256" key="6">
    <source>
        <dbReference type="ARBA" id="ARBA00022723"/>
    </source>
</evidence>
<dbReference type="SUPFAM" id="SSF55666">
    <property type="entry name" value="Ribonuclease PH domain 2-like"/>
    <property type="match status" value="2"/>
</dbReference>
<dbReference type="EMBL" id="CASHTH010000828">
    <property type="protein sequence ID" value="CAI8008262.1"/>
    <property type="molecule type" value="Genomic_DNA"/>
</dbReference>
<evidence type="ECO:0000256" key="3">
    <source>
        <dbReference type="ARBA" id="ARBA00022490"/>
    </source>
</evidence>
<dbReference type="SUPFAM" id="SSF54211">
    <property type="entry name" value="Ribosomal protein S5 domain 2-like"/>
    <property type="match status" value="2"/>
</dbReference>
<keyword evidence="7" id="KW-0460">Magnesium</keyword>
<dbReference type="GO" id="GO:0000175">
    <property type="term" value="F:3'-5'-RNA exonuclease activity"/>
    <property type="evidence" value="ECO:0007669"/>
    <property type="project" value="TreeGrafter"/>
</dbReference>
<dbReference type="SMART" id="SM00316">
    <property type="entry name" value="S1"/>
    <property type="match status" value="1"/>
</dbReference>
<dbReference type="FunFam" id="3.30.230.70:FF:000002">
    <property type="entry name" value="Polyribonucleotide nucleotidyltransferase"/>
    <property type="match status" value="1"/>
</dbReference>
<dbReference type="InterPro" id="IPR012340">
    <property type="entry name" value="NA-bd_OB-fold"/>
</dbReference>
<dbReference type="InterPro" id="IPR004087">
    <property type="entry name" value="KH_dom"/>
</dbReference>
<keyword evidence="8 10" id="KW-0694">RNA-binding</keyword>
<comment type="similarity">
    <text evidence="1">Belongs to the polyribonucleotide nucleotidyltransferase family.</text>
</comment>
<dbReference type="InterPro" id="IPR036612">
    <property type="entry name" value="KH_dom_type_1_sf"/>
</dbReference>
<dbReference type="Pfam" id="PF00013">
    <property type="entry name" value="KH_1"/>
    <property type="match status" value="1"/>
</dbReference>
<dbReference type="InterPro" id="IPR004088">
    <property type="entry name" value="KH_dom_type_1"/>
</dbReference>
<dbReference type="InterPro" id="IPR020568">
    <property type="entry name" value="Ribosomal_Su5_D2-typ_SF"/>
</dbReference>
<dbReference type="CDD" id="cd11364">
    <property type="entry name" value="RNase_PH_PNPase_2"/>
    <property type="match status" value="1"/>
</dbReference>
<dbReference type="CDD" id="cd02393">
    <property type="entry name" value="KH-I_PNPase"/>
    <property type="match status" value="1"/>
</dbReference>
<dbReference type="InterPro" id="IPR015847">
    <property type="entry name" value="ExoRNase_PH_dom2"/>
</dbReference>
<dbReference type="Pfam" id="PF01138">
    <property type="entry name" value="RNase_PH"/>
    <property type="match status" value="2"/>
</dbReference>
<dbReference type="FunFam" id="3.30.1370.10:FF:000001">
    <property type="entry name" value="Polyribonucleotide nucleotidyltransferase"/>
    <property type="match status" value="1"/>
</dbReference>
<evidence type="ECO:0000256" key="1">
    <source>
        <dbReference type="ARBA" id="ARBA00007404"/>
    </source>
</evidence>
<dbReference type="PANTHER" id="PTHR11252:SF0">
    <property type="entry name" value="POLYRIBONUCLEOTIDE NUCLEOTIDYLTRANSFERASE 1, MITOCHONDRIAL"/>
    <property type="match status" value="1"/>
</dbReference>
<evidence type="ECO:0000313" key="13">
    <source>
        <dbReference type="EMBL" id="CAI8008262.1"/>
    </source>
</evidence>
<dbReference type="PROSITE" id="PS50126">
    <property type="entry name" value="S1"/>
    <property type="match status" value="1"/>
</dbReference>
<keyword evidence="3" id="KW-0963">Cytoplasm</keyword>
<evidence type="ECO:0000256" key="10">
    <source>
        <dbReference type="PROSITE-ProRule" id="PRU00117"/>
    </source>
</evidence>
<keyword evidence="14" id="KW-1185">Reference proteome</keyword>
<gene>
    <name evidence="13" type="ORF">GBAR_LOCUS5665</name>
</gene>
<dbReference type="EC" id="2.7.7.8" evidence="2"/>
<evidence type="ECO:0000256" key="7">
    <source>
        <dbReference type="ARBA" id="ARBA00022842"/>
    </source>
</evidence>
<dbReference type="Gene3D" id="2.40.50.140">
    <property type="entry name" value="Nucleic acid-binding proteins"/>
    <property type="match status" value="1"/>
</dbReference>
<dbReference type="GO" id="GO:0003723">
    <property type="term" value="F:RNA binding"/>
    <property type="evidence" value="ECO:0007669"/>
    <property type="project" value="UniProtKB-UniRule"/>
</dbReference>
<keyword evidence="4" id="KW-0808">Transferase</keyword>
<comment type="caution">
    <text evidence="13">The sequence shown here is derived from an EMBL/GenBank/DDBJ whole genome shotgun (WGS) entry which is preliminary data.</text>
</comment>
<dbReference type="InterPro" id="IPR015848">
    <property type="entry name" value="PNPase_PH_RNA-bd_bac/org-type"/>
</dbReference>
<evidence type="ECO:0000256" key="2">
    <source>
        <dbReference type="ARBA" id="ARBA00012416"/>
    </source>
</evidence>
<dbReference type="GO" id="GO:0004654">
    <property type="term" value="F:polyribonucleotide nucleotidyltransferase activity"/>
    <property type="evidence" value="ECO:0007669"/>
    <property type="project" value="UniProtKB-EC"/>
</dbReference>
<dbReference type="InterPro" id="IPR036345">
    <property type="entry name" value="ExoRNase_PH_dom2_sf"/>
</dbReference>
<dbReference type="Proteomes" id="UP001174909">
    <property type="component" value="Unassembled WGS sequence"/>
</dbReference>
<evidence type="ECO:0000256" key="4">
    <source>
        <dbReference type="ARBA" id="ARBA00022679"/>
    </source>
</evidence>
<dbReference type="Gene3D" id="3.30.1370.10">
    <property type="entry name" value="K Homology domain, type 1"/>
    <property type="match status" value="1"/>
</dbReference>
<dbReference type="InterPro" id="IPR027408">
    <property type="entry name" value="PNPase/RNase_PH_dom_sf"/>
</dbReference>
<name>A0AA35WCI8_GEOBA</name>
<evidence type="ECO:0000256" key="9">
    <source>
        <dbReference type="ARBA" id="ARBA00031451"/>
    </source>
</evidence>
<evidence type="ECO:0000256" key="8">
    <source>
        <dbReference type="ARBA" id="ARBA00022884"/>
    </source>
</evidence>
<dbReference type="SMART" id="SM00322">
    <property type="entry name" value="KH"/>
    <property type="match status" value="1"/>
</dbReference>
<dbReference type="InterPro" id="IPR012162">
    <property type="entry name" value="PNPase"/>
</dbReference>
<evidence type="ECO:0000313" key="14">
    <source>
        <dbReference type="Proteomes" id="UP001174909"/>
    </source>
</evidence>
<dbReference type="PANTHER" id="PTHR11252">
    <property type="entry name" value="POLYRIBONUCLEOTIDE NUCLEOTIDYLTRANSFERASE"/>
    <property type="match status" value="1"/>
</dbReference>
<dbReference type="NCBIfam" id="NF008805">
    <property type="entry name" value="PRK11824.1"/>
    <property type="match status" value="1"/>
</dbReference>
<accession>A0AA35WCI8</accession>
<dbReference type="Pfam" id="PF00575">
    <property type="entry name" value="S1"/>
    <property type="match status" value="1"/>
</dbReference>
<feature type="domain" description="S1 motif" evidence="12">
    <location>
        <begin position="622"/>
        <end position="669"/>
    </location>
</feature>
<reference evidence="13" key="1">
    <citation type="submission" date="2023-03" db="EMBL/GenBank/DDBJ databases">
        <authorList>
            <person name="Steffen K."/>
            <person name="Cardenas P."/>
        </authorList>
    </citation>
    <scope>NUCLEOTIDE SEQUENCE</scope>
</reference>
<evidence type="ECO:0000259" key="12">
    <source>
        <dbReference type="PROSITE" id="PS50126"/>
    </source>
</evidence>
<keyword evidence="5" id="KW-0548">Nucleotidyltransferase</keyword>